<reference evidence="3" key="3">
    <citation type="submission" date="2025-09" db="UniProtKB">
        <authorList>
            <consortium name="Ensembl"/>
        </authorList>
    </citation>
    <scope>IDENTIFICATION</scope>
</reference>
<feature type="domain" description="Aladin seven-bladed propeller" evidence="2">
    <location>
        <begin position="184"/>
        <end position="348"/>
    </location>
</feature>
<dbReference type="InterPro" id="IPR057403">
    <property type="entry name" value="Beta-prop_Aladin"/>
</dbReference>
<dbReference type="Pfam" id="PF25460">
    <property type="entry name" value="Beta-prop_Aladin"/>
    <property type="match status" value="1"/>
</dbReference>
<evidence type="ECO:0000256" key="1">
    <source>
        <dbReference type="SAM" id="Phobius"/>
    </source>
</evidence>
<proteinExistence type="predicted"/>
<dbReference type="Gene3D" id="2.130.10.10">
    <property type="entry name" value="YVTN repeat-like/Quinoprotein amine dehydrogenase"/>
    <property type="match status" value="1"/>
</dbReference>
<dbReference type="PANTHER" id="PTHR14494:SF0">
    <property type="entry name" value="ALADIN"/>
    <property type="match status" value="1"/>
</dbReference>
<accession>A0A3P8X3M6</accession>
<keyword evidence="1" id="KW-0472">Membrane</keyword>
<dbReference type="PANTHER" id="PTHR14494">
    <property type="entry name" value="ALADIN/ADRACALIN/AAAS"/>
    <property type="match status" value="1"/>
</dbReference>
<evidence type="ECO:0000313" key="4">
    <source>
        <dbReference type="Proteomes" id="UP000265120"/>
    </source>
</evidence>
<protein>
    <submittedName>
        <fullName evidence="3">Achalasia, adrenocortical insufficiency, alacrimia</fullName>
    </submittedName>
</protein>
<dbReference type="GeneTree" id="ENSGT00390000009446"/>
<name>A0A3P8X3M6_CYNSE</name>
<dbReference type="Proteomes" id="UP000265120">
    <property type="component" value="Chromosome 10"/>
</dbReference>
<evidence type="ECO:0000313" key="3">
    <source>
        <dbReference type="Ensembl" id="ENSCSEP00000033472.1"/>
    </source>
</evidence>
<sequence length="386" mass="42767">MCSLALFPPPLPYGESTLCESNNELLSGTSTEDRSKQVGKLLYSATCTWFPVVFILIIVLSIYLVQARPNLNTLDLALLRWVSSFHSSLFPHLTLSSEDMIAEFSQVLNWTDCVVRAFAWHPHADKFAVALLDDSIKIYNPKRNGGASSMSTLLPPLYFNCLLSTCQLCGIKNLWTKVSTKVTSDIYVSRVWETRMWTCERWPCVKGRCHSGCWSPDGSRLLFTVSNTWDHSPCCSAASVVADLSETTFSTPDGDVVVGGEIQSLVWDPRGERLAVLLKGDPESSDQLAIIAVFRTRTSPIFELLPCGFVQGEPEAEPRLMQFHPNFQHGALLTVCWSTGRITHVPFYFLSAGAPLCGLSGSPLLPLSQDRPSDLVNKSLFTEMMS</sequence>
<dbReference type="InterPro" id="IPR015943">
    <property type="entry name" value="WD40/YVTN_repeat-like_dom_sf"/>
</dbReference>
<dbReference type="InterPro" id="IPR045139">
    <property type="entry name" value="Aladin"/>
</dbReference>
<dbReference type="GO" id="GO:0005643">
    <property type="term" value="C:nuclear pore"/>
    <property type="evidence" value="ECO:0007669"/>
    <property type="project" value="TreeGrafter"/>
</dbReference>
<keyword evidence="1" id="KW-1133">Transmembrane helix</keyword>
<dbReference type="Ensembl" id="ENSCSET00000033907.1">
    <property type="protein sequence ID" value="ENSCSEP00000033472.1"/>
    <property type="gene ID" value="ENSCSEG00000021476.1"/>
</dbReference>
<dbReference type="SUPFAM" id="SSF82171">
    <property type="entry name" value="DPP6 N-terminal domain-like"/>
    <property type="match status" value="1"/>
</dbReference>
<dbReference type="AlphaFoldDB" id="A0A3P8X3M6"/>
<organism evidence="3 4">
    <name type="scientific">Cynoglossus semilaevis</name>
    <name type="common">Tongue sole</name>
    <dbReference type="NCBI Taxonomy" id="244447"/>
    <lineage>
        <taxon>Eukaryota</taxon>
        <taxon>Metazoa</taxon>
        <taxon>Chordata</taxon>
        <taxon>Craniata</taxon>
        <taxon>Vertebrata</taxon>
        <taxon>Euteleostomi</taxon>
        <taxon>Actinopterygii</taxon>
        <taxon>Neopterygii</taxon>
        <taxon>Teleostei</taxon>
        <taxon>Neoteleostei</taxon>
        <taxon>Acanthomorphata</taxon>
        <taxon>Carangaria</taxon>
        <taxon>Pleuronectiformes</taxon>
        <taxon>Pleuronectoidei</taxon>
        <taxon>Cynoglossidae</taxon>
        <taxon>Cynoglossinae</taxon>
        <taxon>Cynoglossus</taxon>
    </lineage>
</organism>
<evidence type="ECO:0000259" key="2">
    <source>
        <dbReference type="Pfam" id="PF25460"/>
    </source>
</evidence>
<keyword evidence="1" id="KW-0812">Transmembrane</keyword>
<reference evidence="3 4" key="1">
    <citation type="journal article" date="2014" name="Nat. Genet.">
        <title>Whole-genome sequence of a flatfish provides insights into ZW sex chromosome evolution and adaptation to a benthic lifestyle.</title>
        <authorList>
            <person name="Chen S."/>
            <person name="Zhang G."/>
            <person name="Shao C."/>
            <person name="Huang Q."/>
            <person name="Liu G."/>
            <person name="Zhang P."/>
            <person name="Song W."/>
            <person name="An N."/>
            <person name="Chalopin D."/>
            <person name="Volff J.N."/>
            <person name="Hong Y."/>
            <person name="Li Q."/>
            <person name="Sha Z."/>
            <person name="Zhou H."/>
            <person name="Xie M."/>
            <person name="Yu Q."/>
            <person name="Liu Y."/>
            <person name="Xiang H."/>
            <person name="Wang N."/>
            <person name="Wu K."/>
            <person name="Yang C."/>
            <person name="Zhou Q."/>
            <person name="Liao X."/>
            <person name="Yang L."/>
            <person name="Hu Q."/>
            <person name="Zhang J."/>
            <person name="Meng L."/>
            <person name="Jin L."/>
            <person name="Tian Y."/>
            <person name="Lian J."/>
            <person name="Yang J."/>
            <person name="Miao G."/>
            <person name="Liu S."/>
            <person name="Liang Z."/>
            <person name="Yan F."/>
            <person name="Li Y."/>
            <person name="Sun B."/>
            <person name="Zhang H."/>
            <person name="Zhang J."/>
            <person name="Zhu Y."/>
            <person name="Du M."/>
            <person name="Zhao Y."/>
            <person name="Schartl M."/>
            <person name="Tang Q."/>
            <person name="Wang J."/>
        </authorList>
    </citation>
    <scope>NUCLEOTIDE SEQUENCE</scope>
</reference>
<feature type="transmembrane region" description="Helical" evidence="1">
    <location>
        <begin position="41"/>
        <end position="65"/>
    </location>
</feature>
<reference evidence="3" key="2">
    <citation type="submission" date="2025-08" db="UniProtKB">
        <authorList>
            <consortium name="Ensembl"/>
        </authorList>
    </citation>
    <scope>IDENTIFICATION</scope>
</reference>
<keyword evidence="4" id="KW-1185">Reference proteome</keyword>
<dbReference type="GO" id="GO:0006913">
    <property type="term" value="P:nucleocytoplasmic transport"/>
    <property type="evidence" value="ECO:0007669"/>
    <property type="project" value="TreeGrafter"/>
</dbReference>